<organism evidence="2 3">
    <name type="scientific">Schizosaccharomyces japonicus (strain yFS275 / FY16936)</name>
    <name type="common">Fission yeast</name>
    <dbReference type="NCBI Taxonomy" id="402676"/>
    <lineage>
        <taxon>Eukaryota</taxon>
        <taxon>Fungi</taxon>
        <taxon>Dikarya</taxon>
        <taxon>Ascomycota</taxon>
        <taxon>Taphrinomycotina</taxon>
        <taxon>Schizosaccharomycetes</taxon>
        <taxon>Schizosaccharomycetales</taxon>
        <taxon>Schizosaccharomycetaceae</taxon>
        <taxon>Schizosaccharomyces</taxon>
    </lineage>
</organism>
<reference evidence="2 3" key="1">
    <citation type="journal article" date="2011" name="Science">
        <title>Comparative functional genomics of the fission yeasts.</title>
        <authorList>
            <person name="Rhind N."/>
            <person name="Chen Z."/>
            <person name="Yassour M."/>
            <person name="Thompson D.A."/>
            <person name="Haas B.J."/>
            <person name="Habib N."/>
            <person name="Wapinski I."/>
            <person name="Roy S."/>
            <person name="Lin M.F."/>
            <person name="Heiman D.I."/>
            <person name="Young S.K."/>
            <person name="Furuya K."/>
            <person name="Guo Y."/>
            <person name="Pidoux A."/>
            <person name="Chen H.M."/>
            <person name="Robbertse B."/>
            <person name="Goldberg J.M."/>
            <person name="Aoki K."/>
            <person name="Bayne E.H."/>
            <person name="Berlin A.M."/>
            <person name="Desjardins C.A."/>
            <person name="Dobbs E."/>
            <person name="Dukaj L."/>
            <person name="Fan L."/>
            <person name="FitzGerald M.G."/>
            <person name="French C."/>
            <person name="Gujja S."/>
            <person name="Hansen K."/>
            <person name="Keifenheim D."/>
            <person name="Levin J.Z."/>
            <person name="Mosher R.A."/>
            <person name="Mueller C.A."/>
            <person name="Pfiffner J."/>
            <person name="Priest M."/>
            <person name="Russ C."/>
            <person name="Smialowska A."/>
            <person name="Swoboda P."/>
            <person name="Sykes S.M."/>
            <person name="Vaughn M."/>
            <person name="Vengrova S."/>
            <person name="Yoder R."/>
            <person name="Zeng Q."/>
            <person name="Allshire R."/>
            <person name="Baulcombe D."/>
            <person name="Birren B.W."/>
            <person name="Brown W."/>
            <person name="Ekwall K."/>
            <person name="Kellis M."/>
            <person name="Leatherwood J."/>
            <person name="Levin H."/>
            <person name="Margalit H."/>
            <person name="Martienssen R."/>
            <person name="Nieduszynski C.A."/>
            <person name="Spatafora J.W."/>
            <person name="Friedman N."/>
            <person name="Dalgaard J.Z."/>
            <person name="Baumann P."/>
            <person name="Niki H."/>
            <person name="Regev A."/>
            <person name="Nusbaum C."/>
        </authorList>
    </citation>
    <scope>NUCLEOTIDE SEQUENCE [LARGE SCALE GENOMIC DNA]</scope>
    <source>
        <strain evidence="3">yFS275 / FY16936</strain>
    </source>
</reference>
<gene>
    <name evidence="2" type="ORF">SJAG_01629</name>
</gene>
<feature type="compositionally biased region" description="Low complexity" evidence="1">
    <location>
        <begin position="303"/>
        <end position="322"/>
    </location>
</feature>
<dbReference type="HOGENOM" id="CLU_028899_0_0_1"/>
<dbReference type="eggNOG" id="ENOG502RXS0">
    <property type="taxonomic scope" value="Eukaryota"/>
</dbReference>
<dbReference type="VEuPathDB" id="FungiDB:SJAG_01629"/>
<name>B6JYG7_SCHJY</name>
<sequence>MSSVITQTQELSSYSPFLYPDFAQHNPRLQLHTRNVSFDITRNQLLLMPESLLISLFPRGLMLDFALQESGNAVPPLETADFDPELLSHILDTYINAYEKASQHPELLPMPPPGFPGRCGIIFLREDIEYYVLEDDSPYTVRKSIHLDFEGKRAAKRRIGNLLLQKKRIFDGLIETGAESENSTEAHLVRMLCYCGFTTNQEWQYRMQEQSRTCITSVSIVNLDFSADEGDENDPSYVPVYHKLLLFWRKPARKCWWTSKLRTEVKGVPCKSWVRRVWTLELSVFGEPGTKEPMHLQQDPMESESNSSFETPSSQSLTSLSTEMQEQS</sequence>
<dbReference type="Proteomes" id="UP000001744">
    <property type="component" value="Unassembled WGS sequence"/>
</dbReference>
<evidence type="ECO:0000256" key="1">
    <source>
        <dbReference type="SAM" id="MobiDB-lite"/>
    </source>
</evidence>
<proteinExistence type="predicted"/>
<dbReference type="JaponicusDB" id="SJAG_01629"/>
<feature type="region of interest" description="Disordered" evidence="1">
    <location>
        <begin position="289"/>
        <end position="328"/>
    </location>
</feature>
<protein>
    <submittedName>
        <fullName evidence="2">Phosphatase activator</fullName>
    </submittedName>
</protein>
<dbReference type="OMA" id="HKLLLFW"/>
<dbReference type="EMBL" id="KE651168">
    <property type="protein sequence ID" value="EEB06585.1"/>
    <property type="molecule type" value="Genomic_DNA"/>
</dbReference>
<dbReference type="OrthoDB" id="9451547at2759"/>
<dbReference type="RefSeq" id="XP_002172878.1">
    <property type="nucleotide sequence ID" value="XM_002172842.2"/>
</dbReference>
<keyword evidence="3" id="KW-1185">Reference proteome</keyword>
<accession>B6JYG7</accession>
<dbReference type="GeneID" id="7052314"/>
<dbReference type="STRING" id="402676.B6JYG7"/>
<evidence type="ECO:0000313" key="3">
    <source>
        <dbReference type="Proteomes" id="UP000001744"/>
    </source>
</evidence>
<evidence type="ECO:0000313" key="2">
    <source>
        <dbReference type="EMBL" id="EEB06585.1"/>
    </source>
</evidence>
<dbReference type="AlphaFoldDB" id="B6JYG7"/>